<sequence length="69" mass="7691">MNEHPEGSDVTGAFLARPIRQGDNPEDALRRVLARPPDVAGRYAEAFNSCQRALETIRMELRITPPGCR</sequence>
<keyword evidence="2" id="KW-1185">Reference proteome</keyword>
<organism evidence="1 2">
    <name type="scientific">Acetobacter sicerae</name>
    <dbReference type="NCBI Taxonomy" id="85325"/>
    <lineage>
        <taxon>Bacteria</taxon>
        <taxon>Pseudomonadati</taxon>
        <taxon>Pseudomonadota</taxon>
        <taxon>Alphaproteobacteria</taxon>
        <taxon>Acetobacterales</taxon>
        <taxon>Acetobacteraceae</taxon>
        <taxon>Acetobacter</taxon>
    </lineage>
</organism>
<evidence type="ECO:0000313" key="2">
    <source>
        <dbReference type="Proteomes" id="UP001521074"/>
    </source>
</evidence>
<gene>
    <name evidence="1" type="ORF">LWC05_09665</name>
</gene>
<proteinExistence type="predicted"/>
<name>A0ABS8VZT5_9PROT</name>
<evidence type="ECO:0000313" key="1">
    <source>
        <dbReference type="EMBL" id="MCE0744147.1"/>
    </source>
</evidence>
<protein>
    <submittedName>
        <fullName evidence="1">Uncharacterized protein</fullName>
    </submittedName>
</protein>
<accession>A0ABS8VZT5</accession>
<dbReference type="Proteomes" id="UP001521074">
    <property type="component" value="Unassembled WGS sequence"/>
</dbReference>
<reference evidence="1 2" key="1">
    <citation type="submission" date="2021-12" db="EMBL/GenBank/DDBJ databases">
        <title>Genome sequence of Acetobacter sicerae DmPark20a_162.</title>
        <authorList>
            <person name="Chaston J.M."/>
        </authorList>
    </citation>
    <scope>NUCLEOTIDE SEQUENCE [LARGE SCALE GENOMIC DNA]</scope>
    <source>
        <strain evidence="1 2">DmPark20a_162</strain>
    </source>
</reference>
<dbReference type="RefSeq" id="WP_232877836.1">
    <property type="nucleotide sequence ID" value="NZ_JAJSOJ010000029.1"/>
</dbReference>
<comment type="caution">
    <text evidence="1">The sequence shown here is derived from an EMBL/GenBank/DDBJ whole genome shotgun (WGS) entry which is preliminary data.</text>
</comment>
<dbReference type="EMBL" id="JAJSOJ010000029">
    <property type="protein sequence ID" value="MCE0744147.1"/>
    <property type="molecule type" value="Genomic_DNA"/>
</dbReference>